<dbReference type="InParanoid" id="A0A507B3G4"/>
<dbReference type="Pfam" id="PF00172">
    <property type="entry name" value="Zn_clus"/>
    <property type="match status" value="1"/>
</dbReference>
<dbReference type="SMART" id="SM00066">
    <property type="entry name" value="GAL4"/>
    <property type="match status" value="1"/>
</dbReference>
<feature type="region of interest" description="Disordered" evidence="7">
    <location>
        <begin position="1"/>
        <end position="25"/>
    </location>
</feature>
<protein>
    <recommendedName>
        <fullName evidence="8">Zn(2)-C6 fungal-type domain-containing protein</fullName>
    </recommendedName>
</protein>
<evidence type="ECO:0000313" key="10">
    <source>
        <dbReference type="Proteomes" id="UP000319257"/>
    </source>
</evidence>
<keyword evidence="5" id="KW-0804">Transcription</keyword>
<keyword evidence="10" id="KW-1185">Reference proteome</keyword>
<dbReference type="Gene3D" id="4.10.240.10">
    <property type="entry name" value="Zn(2)-C6 fungal-type DNA-binding domain"/>
    <property type="match status" value="1"/>
</dbReference>
<dbReference type="PROSITE" id="PS00463">
    <property type="entry name" value="ZN2_CY6_FUNGAL_1"/>
    <property type="match status" value="1"/>
</dbReference>
<feature type="domain" description="Zn(2)-C6 fungal-type" evidence="8">
    <location>
        <begin position="32"/>
        <end position="60"/>
    </location>
</feature>
<dbReference type="SUPFAM" id="SSF57701">
    <property type="entry name" value="Zn2/Cys6 DNA-binding domain"/>
    <property type="match status" value="1"/>
</dbReference>
<dbReference type="PANTHER" id="PTHR36206">
    <property type="entry name" value="ASPERCRYPTIN BIOSYNTHESIS CLUSTER-SPECIFIC TRANSCRIPTION REGULATOR ATNN-RELATED"/>
    <property type="match status" value="1"/>
</dbReference>
<evidence type="ECO:0000256" key="3">
    <source>
        <dbReference type="ARBA" id="ARBA00023015"/>
    </source>
</evidence>
<reference evidence="9 10" key="1">
    <citation type="submission" date="2019-06" db="EMBL/GenBank/DDBJ databases">
        <title>Draft genome sequence of the filamentous fungus Phialemoniopsis curvata isolated from diesel fuel.</title>
        <authorList>
            <person name="Varaljay V.A."/>
            <person name="Lyon W.J."/>
            <person name="Crouch A.L."/>
            <person name="Drake C.E."/>
            <person name="Hollomon J.M."/>
            <person name="Nadeau L.J."/>
            <person name="Nunn H.S."/>
            <person name="Stevenson B.S."/>
            <person name="Bojanowski C.L."/>
            <person name="Crookes-Goodson W.J."/>
        </authorList>
    </citation>
    <scope>NUCLEOTIDE SEQUENCE [LARGE SCALE GENOMIC DNA]</scope>
    <source>
        <strain evidence="9 10">D216</strain>
    </source>
</reference>
<dbReference type="PANTHER" id="PTHR36206:SF12">
    <property type="entry name" value="ASPERCRYPTIN BIOSYNTHESIS CLUSTER-SPECIFIC TRANSCRIPTION REGULATOR ATNN-RELATED"/>
    <property type="match status" value="1"/>
</dbReference>
<dbReference type="GO" id="GO:0008270">
    <property type="term" value="F:zinc ion binding"/>
    <property type="evidence" value="ECO:0007669"/>
    <property type="project" value="InterPro"/>
</dbReference>
<dbReference type="PROSITE" id="PS50048">
    <property type="entry name" value="ZN2_CY6_FUNGAL_2"/>
    <property type="match status" value="1"/>
</dbReference>
<evidence type="ECO:0000256" key="5">
    <source>
        <dbReference type="ARBA" id="ARBA00023163"/>
    </source>
</evidence>
<keyword evidence="4" id="KW-0238">DNA-binding</keyword>
<keyword evidence="1" id="KW-0479">Metal-binding</keyword>
<comment type="caution">
    <text evidence="9">The sequence shown here is derived from an EMBL/GenBank/DDBJ whole genome shotgun (WGS) entry which is preliminary data.</text>
</comment>
<evidence type="ECO:0000313" key="9">
    <source>
        <dbReference type="EMBL" id="TPX13606.1"/>
    </source>
</evidence>
<evidence type="ECO:0000256" key="4">
    <source>
        <dbReference type="ARBA" id="ARBA00023125"/>
    </source>
</evidence>
<keyword evidence="2" id="KW-0862">Zinc</keyword>
<dbReference type="EMBL" id="SKBQ01000033">
    <property type="protein sequence ID" value="TPX13606.1"/>
    <property type="molecule type" value="Genomic_DNA"/>
</dbReference>
<organism evidence="9 10">
    <name type="scientific">Thyridium curvatum</name>
    <dbReference type="NCBI Taxonomy" id="1093900"/>
    <lineage>
        <taxon>Eukaryota</taxon>
        <taxon>Fungi</taxon>
        <taxon>Dikarya</taxon>
        <taxon>Ascomycota</taxon>
        <taxon>Pezizomycotina</taxon>
        <taxon>Sordariomycetes</taxon>
        <taxon>Sordariomycetidae</taxon>
        <taxon>Thyridiales</taxon>
        <taxon>Thyridiaceae</taxon>
        <taxon>Thyridium</taxon>
    </lineage>
</organism>
<sequence>MGATNNQDGTARADPHAWRRKPRKWAPKSRLGCKTCKIRRVKCDLAQPSCKKCTSTGRTCDGYNEPPPVSRLDAEPAHQYDNEGCRAAVCDSDHPWTMIQGSTAQQRQPEGHGLSLYNPGPFMTLPVTGSVQGEAMSFFKHISVKHLDEYRPSDSWRNTLMYFSETVPAVQHAATALALIQLHGSDRDALGRAKELADKSPLYHYNRAIQLVLNQEAGNSTETTAVTLLVCYLFNCFDQLAGNYDQAMKHLRGGVELSRTVERAAANSNNASDNSEAYTLLLQVTRQIRRLDMQAVAFLVDWTPVDIQETVNSLHLSAGCAFQSLEDAADHLQILIARVMRLRYAHHGIFLECSDPSLTSVHVTVVLGQLDLWSGLFESMLLQQGDPRENVPQHSNPLVSLLRLQYTLVWILLRCCGPQREMDYDAFLPQFQRCVALAGDVTAAHERDSGPLRSTYTPDVGIVPVLFMVGAKCRHPTVRREVLGILRRRTIREAVWDSMSAARVVERLIEIEESGQAGEGRTVQSMAQIPFAQRVEDVTWTAVHGPSATRVDICYVFCARDGEHVESLVL</sequence>
<dbReference type="InterPro" id="IPR052360">
    <property type="entry name" value="Transcr_Regulatory_Proteins"/>
</dbReference>
<accession>A0A507B3G4</accession>
<evidence type="ECO:0000259" key="8">
    <source>
        <dbReference type="PROSITE" id="PS50048"/>
    </source>
</evidence>
<keyword evidence="6" id="KW-0539">Nucleus</keyword>
<dbReference type="AlphaFoldDB" id="A0A507B3G4"/>
<evidence type="ECO:0000256" key="1">
    <source>
        <dbReference type="ARBA" id="ARBA00022723"/>
    </source>
</evidence>
<gene>
    <name evidence="9" type="ORF">E0L32_006077</name>
</gene>
<dbReference type="InterPro" id="IPR001138">
    <property type="entry name" value="Zn2Cys6_DnaBD"/>
</dbReference>
<evidence type="ECO:0000256" key="2">
    <source>
        <dbReference type="ARBA" id="ARBA00022833"/>
    </source>
</evidence>
<dbReference type="GeneID" id="41973524"/>
<name>A0A507B3G4_9PEZI</name>
<dbReference type="GO" id="GO:0003677">
    <property type="term" value="F:DNA binding"/>
    <property type="evidence" value="ECO:0007669"/>
    <property type="project" value="UniProtKB-KW"/>
</dbReference>
<dbReference type="OrthoDB" id="3145928at2759"/>
<dbReference type="CDD" id="cd00067">
    <property type="entry name" value="GAL4"/>
    <property type="match status" value="1"/>
</dbReference>
<dbReference type="RefSeq" id="XP_030995317.1">
    <property type="nucleotide sequence ID" value="XM_031140670.1"/>
</dbReference>
<evidence type="ECO:0000256" key="7">
    <source>
        <dbReference type="SAM" id="MobiDB-lite"/>
    </source>
</evidence>
<dbReference type="STRING" id="1093900.A0A507B3G4"/>
<dbReference type="Proteomes" id="UP000319257">
    <property type="component" value="Unassembled WGS sequence"/>
</dbReference>
<dbReference type="InterPro" id="IPR036864">
    <property type="entry name" value="Zn2-C6_fun-type_DNA-bd_sf"/>
</dbReference>
<proteinExistence type="predicted"/>
<dbReference type="GO" id="GO:0000981">
    <property type="term" value="F:DNA-binding transcription factor activity, RNA polymerase II-specific"/>
    <property type="evidence" value="ECO:0007669"/>
    <property type="project" value="InterPro"/>
</dbReference>
<keyword evidence="3" id="KW-0805">Transcription regulation</keyword>
<evidence type="ECO:0000256" key="6">
    <source>
        <dbReference type="ARBA" id="ARBA00023242"/>
    </source>
</evidence>